<proteinExistence type="predicted"/>
<gene>
    <name evidence="1" type="ordered locus">Tter_0380</name>
</gene>
<dbReference type="AlphaFoldDB" id="D1CEE6"/>
<dbReference type="KEGG" id="ttr:Tter_0380"/>
<sequence>MVESPEGEIFLRTHLIEEGAHPVSNEDLDYISKAVYHQFVLPQLHTDVSEEFH</sequence>
<evidence type="ECO:0000313" key="2">
    <source>
        <dbReference type="Proteomes" id="UP000000323"/>
    </source>
</evidence>
<keyword evidence="2" id="KW-1185">Reference proteome</keyword>
<protein>
    <submittedName>
        <fullName evidence="1">Uncharacterized protein</fullName>
    </submittedName>
</protein>
<reference evidence="2" key="1">
    <citation type="journal article" date="2010" name="Stand. Genomic Sci.">
        <title>Complete genome sequence of 'Thermobaculum terrenum' type strain (YNP1).</title>
        <authorList>
            <person name="Kiss H."/>
            <person name="Cleland D."/>
            <person name="Lapidus A."/>
            <person name="Lucas S."/>
            <person name="Glavina Del Rio T."/>
            <person name="Nolan M."/>
            <person name="Tice H."/>
            <person name="Han C."/>
            <person name="Goodwin L."/>
            <person name="Pitluck S."/>
            <person name="Liolios K."/>
            <person name="Ivanova N."/>
            <person name="Mavromatis K."/>
            <person name="Ovchinnikova G."/>
            <person name="Pati A."/>
            <person name="Chen A."/>
            <person name="Palaniappan K."/>
            <person name="Land M."/>
            <person name="Hauser L."/>
            <person name="Chang Y."/>
            <person name="Jeffries C."/>
            <person name="Lu M."/>
            <person name="Brettin T."/>
            <person name="Detter J."/>
            <person name="Goker M."/>
            <person name="Tindall B."/>
            <person name="Beck B."/>
            <person name="McDermott T."/>
            <person name="Woyke T."/>
            <person name="Bristow J."/>
            <person name="Eisen J."/>
            <person name="Markowitz V."/>
            <person name="Hugenholtz P."/>
            <person name="Kyrpides N."/>
            <person name="Klenk H."/>
            <person name="Cheng J."/>
        </authorList>
    </citation>
    <scope>NUCLEOTIDE SEQUENCE [LARGE SCALE GENOMIC DNA]</scope>
    <source>
        <strain evidence="2">ATCC BAA-798 / YNP1</strain>
    </source>
</reference>
<accession>D1CEE6</accession>
<dbReference type="HOGENOM" id="CLU_3067213_0_0_0"/>
<evidence type="ECO:0000313" key="1">
    <source>
        <dbReference type="EMBL" id="ACZ41302.1"/>
    </source>
</evidence>
<dbReference type="EMBL" id="CP001825">
    <property type="protein sequence ID" value="ACZ41302.1"/>
    <property type="molecule type" value="Genomic_DNA"/>
</dbReference>
<organism evidence="1 2">
    <name type="scientific">Thermobaculum terrenum (strain ATCC BAA-798 / CCMEE 7001 / YNP1)</name>
    <dbReference type="NCBI Taxonomy" id="525904"/>
    <lineage>
        <taxon>Bacteria</taxon>
        <taxon>Bacillati</taxon>
        <taxon>Chloroflexota</taxon>
        <taxon>Chloroflexia</taxon>
        <taxon>Candidatus Thermobaculales</taxon>
        <taxon>Candidatus Thermobaculaceae</taxon>
        <taxon>Thermobaculum</taxon>
    </lineage>
</organism>
<dbReference type="Proteomes" id="UP000000323">
    <property type="component" value="Chromosome 1"/>
</dbReference>
<name>D1CEE6_THET1</name>
<dbReference type="STRING" id="525904.Tter_0380"/>